<dbReference type="EMBL" id="LUEZ02000015">
    <property type="protein sequence ID" value="RDB27596.1"/>
    <property type="molecule type" value="Genomic_DNA"/>
</dbReference>
<proteinExistence type="predicted"/>
<accession>A0A369K9K5</accession>
<sequence length="402" mass="45211">MSEDVNIYHYIKSEDRYIHALVFPRRRLEEFSCKPLAWLRYVGVCVSQQDGSLATTSGGPCLADYRSTSPVPQNLYFIRAESNREHDDDQDWFVQLETLVERTSLDSGEVDRRGARFIAGVKKQAGGKCVLLGDEIMVDACHFVPRCKGSAYIQTILGIASIDDPRNGILLSTLLHGRLARIETAFLRTPSKYLTIDDIPTISETAPNTTQRLTWQRIIDPNKWKPTVVDYAALHNQDATFNPDASDDTYPSSEILDYAYGATIVTHFGTPQFKDFISKQYHDEVKPHINELSYIQEDEDDAAAEDSDTWDEDGMSTNITMPEAGAHRQLHLDGFDAVMIMAMRSFVMRERGRLAETMERWTRGLDTFTLVGTLIAQSSGSLAAAECPTDNIRQAFKSLNCT</sequence>
<gene>
    <name evidence="2" type="ORF">Hypma_003821</name>
</gene>
<comment type="caution">
    <text evidence="2">The sequence shown here is derived from an EMBL/GenBank/DDBJ whole genome shotgun (WGS) entry which is preliminary data.</text>
</comment>
<dbReference type="Pfam" id="PF13391">
    <property type="entry name" value="HNH_2"/>
    <property type="match status" value="1"/>
</dbReference>
<reference evidence="2" key="1">
    <citation type="submission" date="2018-04" db="EMBL/GenBank/DDBJ databases">
        <title>Whole genome sequencing of Hypsizygus marmoreus.</title>
        <authorList>
            <person name="Choi I.-G."/>
            <person name="Min B."/>
            <person name="Kim J.-G."/>
            <person name="Kim S."/>
            <person name="Oh Y.-L."/>
            <person name="Kong W.-S."/>
            <person name="Park H."/>
            <person name="Jeong J."/>
            <person name="Song E.-S."/>
        </authorList>
    </citation>
    <scope>NUCLEOTIDE SEQUENCE [LARGE SCALE GENOMIC DNA]</scope>
    <source>
        <strain evidence="2">51987-8</strain>
    </source>
</reference>
<evidence type="ECO:0000313" key="3">
    <source>
        <dbReference type="Proteomes" id="UP000076154"/>
    </source>
</evidence>
<dbReference type="OrthoDB" id="3269637at2759"/>
<dbReference type="AlphaFoldDB" id="A0A369K9K5"/>
<organism evidence="2 3">
    <name type="scientific">Hypsizygus marmoreus</name>
    <name type="common">White beech mushroom</name>
    <name type="synonym">Agaricus marmoreus</name>
    <dbReference type="NCBI Taxonomy" id="39966"/>
    <lineage>
        <taxon>Eukaryota</taxon>
        <taxon>Fungi</taxon>
        <taxon>Dikarya</taxon>
        <taxon>Basidiomycota</taxon>
        <taxon>Agaricomycotina</taxon>
        <taxon>Agaricomycetes</taxon>
        <taxon>Agaricomycetidae</taxon>
        <taxon>Agaricales</taxon>
        <taxon>Tricholomatineae</taxon>
        <taxon>Lyophyllaceae</taxon>
        <taxon>Hypsizygus</taxon>
    </lineage>
</organism>
<evidence type="ECO:0000259" key="1">
    <source>
        <dbReference type="Pfam" id="PF13391"/>
    </source>
</evidence>
<keyword evidence="3" id="KW-1185">Reference proteome</keyword>
<dbReference type="Proteomes" id="UP000076154">
    <property type="component" value="Unassembled WGS sequence"/>
</dbReference>
<dbReference type="InParanoid" id="A0A369K9K5"/>
<name>A0A369K9K5_HYPMA</name>
<evidence type="ECO:0000313" key="2">
    <source>
        <dbReference type="EMBL" id="RDB27596.1"/>
    </source>
</evidence>
<protein>
    <recommendedName>
        <fullName evidence="1">HNH nuclease domain-containing protein</fullName>
    </recommendedName>
</protein>
<feature type="domain" description="HNH nuclease" evidence="1">
    <location>
        <begin position="129"/>
        <end position="178"/>
    </location>
</feature>
<dbReference type="InterPro" id="IPR003615">
    <property type="entry name" value="HNH_nuc"/>
</dbReference>